<feature type="active site" description="Proton donor" evidence="8">
    <location>
        <position position="353"/>
    </location>
</feature>
<dbReference type="Gene3D" id="3.40.50.10490">
    <property type="entry name" value="Glucose-6-phosphate isomerase like protein, domain 1"/>
    <property type="match status" value="2"/>
</dbReference>
<dbReference type="PANTHER" id="PTHR11469">
    <property type="entry name" value="GLUCOSE-6-PHOSPHATE ISOMERASE"/>
    <property type="match status" value="1"/>
</dbReference>
<keyword evidence="6 8" id="KW-0413">Isomerase</keyword>
<comment type="similarity">
    <text evidence="2 8 9">Belongs to the GPI family.</text>
</comment>
<dbReference type="EC" id="5.3.1.9" evidence="8"/>
<dbReference type="InterPro" id="IPR001672">
    <property type="entry name" value="G6P_Isomerase"/>
</dbReference>
<dbReference type="Proteomes" id="UP000037179">
    <property type="component" value="Unassembled WGS sequence"/>
</dbReference>
<dbReference type="GO" id="GO:0004347">
    <property type="term" value="F:glucose-6-phosphate isomerase activity"/>
    <property type="evidence" value="ECO:0007669"/>
    <property type="project" value="UniProtKB-UniRule"/>
</dbReference>
<protein>
    <recommendedName>
        <fullName evidence="8">Glucose-6-phosphate isomerase</fullName>
        <shortName evidence="8">GPI</shortName>
        <ecNumber evidence="8">5.3.1.9</ecNumber>
    </recommendedName>
    <alternativeName>
        <fullName evidence="8">Phosphoglucose isomerase</fullName>
        <shortName evidence="8">PGI</shortName>
    </alternativeName>
    <alternativeName>
        <fullName evidence="8">Phosphohexose isomerase</fullName>
        <shortName evidence="8">PHI</shortName>
    </alternativeName>
</protein>
<dbReference type="OrthoDB" id="140919at2"/>
<dbReference type="NCBIfam" id="NF001211">
    <property type="entry name" value="PRK00179.1"/>
    <property type="match status" value="1"/>
</dbReference>
<dbReference type="PROSITE" id="PS00174">
    <property type="entry name" value="P_GLUCOSE_ISOMERASE_2"/>
    <property type="match status" value="1"/>
</dbReference>
<evidence type="ECO:0000256" key="2">
    <source>
        <dbReference type="ARBA" id="ARBA00006604"/>
    </source>
</evidence>
<keyword evidence="5 8" id="KW-0324">Glycolysis</keyword>
<reference evidence="12" key="1">
    <citation type="submission" date="2015-07" db="EMBL/GenBank/DDBJ databases">
        <title>Nocardia seriolae U-1 whole genome shotgun sequence.</title>
        <authorList>
            <person name="Imajoh M."/>
            <person name="Fukumoto Y."/>
            <person name="Sukeda M."/>
            <person name="Yamane J."/>
            <person name="Yamasaki K."/>
            <person name="Shimizu M."/>
            <person name="Ohnishi K."/>
            <person name="Oshima S."/>
        </authorList>
    </citation>
    <scope>NUCLEOTIDE SEQUENCE [LARGE SCALE GENOMIC DNA]</scope>
    <source>
        <strain evidence="12">U-1</strain>
    </source>
</reference>
<evidence type="ECO:0000256" key="9">
    <source>
        <dbReference type="RuleBase" id="RU000612"/>
    </source>
</evidence>
<feature type="active site" evidence="8">
    <location>
        <position position="510"/>
    </location>
</feature>
<evidence type="ECO:0000256" key="1">
    <source>
        <dbReference type="ARBA" id="ARBA00004926"/>
    </source>
</evidence>
<dbReference type="Pfam" id="PF00342">
    <property type="entry name" value="PGI"/>
    <property type="match status" value="1"/>
</dbReference>
<accession>A0A0B8MZ30</accession>
<gene>
    <name evidence="8" type="primary">pgi</name>
    <name evidence="10" type="ORF">NS506_01498</name>
    <name evidence="11" type="ORF">NSK11_contig00003-0016</name>
</gene>
<keyword evidence="12" id="KW-1185">Reference proteome</keyword>
<comment type="function">
    <text evidence="8">Catalyzes the reversible isomerization of glucose-6-phosphate to fructose-6-phosphate.</text>
</comment>
<dbReference type="GO" id="GO:0005829">
    <property type="term" value="C:cytosol"/>
    <property type="evidence" value="ECO:0007669"/>
    <property type="project" value="TreeGrafter"/>
</dbReference>
<dbReference type="GO" id="GO:0048029">
    <property type="term" value="F:monosaccharide binding"/>
    <property type="evidence" value="ECO:0007669"/>
    <property type="project" value="TreeGrafter"/>
</dbReference>
<dbReference type="SUPFAM" id="SSF53697">
    <property type="entry name" value="SIS domain"/>
    <property type="match status" value="1"/>
</dbReference>
<dbReference type="GO" id="GO:0006096">
    <property type="term" value="P:glycolytic process"/>
    <property type="evidence" value="ECO:0007669"/>
    <property type="project" value="UniProtKB-UniRule"/>
</dbReference>
<dbReference type="EMBL" id="BBYQ01000003">
    <property type="protein sequence ID" value="GAP26108.1"/>
    <property type="molecule type" value="Genomic_DNA"/>
</dbReference>
<name>A0A0B8MZ30_9NOCA</name>
<feature type="active site" evidence="8">
    <location>
        <position position="384"/>
    </location>
</feature>
<dbReference type="InterPro" id="IPR023096">
    <property type="entry name" value="G6P_Isomerase_C"/>
</dbReference>
<evidence type="ECO:0000256" key="8">
    <source>
        <dbReference type="HAMAP-Rule" id="MF_00473"/>
    </source>
</evidence>
<comment type="pathway">
    <text evidence="8">Carbohydrate biosynthesis; gluconeogenesis.</text>
</comment>
<dbReference type="AlphaFoldDB" id="A0A0B8MZ30"/>
<dbReference type="CDD" id="cd05015">
    <property type="entry name" value="SIS_PGI_1"/>
    <property type="match status" value="1"/>
</dbReference>
<keyword evidence="3 8" id="KW-0312">Gluconeogenesis</keyword>
<reference evidence="10 13" key="3">
    <citation type="submission" date="2016-10" db="EMBL/GenBank/DDBJ databases">
        <title>Genome sequence of Nocardia seriolae strain EM150506, isolated from Anguila japonica.</title>
        <authorList>
            <person name="Han H.-J."/>
        </authorList>
    </citation>
    <scope>NUCLEOTIDE SEQUENCE [LARGE SCALE GENOMIC DNA]</scope>
    <source>
        <strain evidence="10 13">EM150506</strain>
    </source>
</reference>
<evidence type="ECO:0000256" key="7">
    <source>
        <dbReference type="ARBA" id="ARBA00029321"/>
    </source>
</evidence>
<dbReference type="CDD" id="cd05016">
    <property type="entry name" value="SIS_PGI_2"/>
    <property type="match status" value="1"/>
</dbReference>
<evidence type="ECO:0000256" key="5">
    <source>
        <dbReference type="ARBA" id="ARBA00023152"/>
    </source>
</evidence>
<comment type="pathway">
    <text evidence="1 8 9">Carbohydrate degradation; glycolysis; D-glyceraldehyde 3-phosphate and glycerone phosphate from D-glucose: step 2/4.</text>
</comment>
<dbReference type="Gene3D" id="1.10.1390.10">
    <property type="match status" value="1"/>
</dbReference>
<dbReference type="InterPro" id="IPR046348">
    <property type="entry name" value="SIS_dom_sf"/>
</dbReference>
<comment type="subcellular location">
    <subcellularLocation>
        <location evidence="8">Cytoplasm</location>
    </subcellularLocation>
</comment>
<dbReference type="InterPro" id="IPR018189">
    <property type="entry name" value="Phosphoglucose_isomerase_CS"/>
</dbReference>
<dbReference type="FunFam" id="3.40.50.10490:FF:000018">
    <property type="entry name" value="Glucose-6-phosphate isomerase"/>
    <property type="match status" value="1"/>
</dbReference>
<keyword evidence="4 8" id="KW-0963">Cytoplasm</keyword>
<dbReference type="KEGG" id="nsr:NS506_01498"/>
<dbReference type="PROSITE" id="PS00765">
    <property type="entry name" value="P_GLUCOSE_ISOMERASE_1"/>
    <property type="match status" value="1"/>
</dbReference>
<dbReference type="GO" id="GO:0051156">
    <property type="term" value="P:glucose 6-phosphate metabolic process"/>
    <property type="evidence" value="ECO:0007669"/>
    <property type="project" value="TreeGrafter"/>
</dbReference>
<evidence type="ECO:0000313" key="10">
    <source>
        <dbReference type="EMBL" id="APA95569.1"/>
    </source>
</evidence>
<evidence type="ECO:0000256" key="6">
    <source>
        <dbReference type="ARBA" id="ARBA00023235"/>
    </source>
</evidence>
<evidence type="ECO:0000256" key="3">
    <source>
        <dbReference type="ARBA" id="ARBA00022432"/>
    </source>
</evidence>
<dbReference type="RefSeq" id="WP_033085729.1">
    <property type="nucleotide sequence ID" value="NZ_AP017900.1"/>
</dbReference>
<dbReference type="GeneID" id="93370617"/>
<evidence type="ECO:0000256" key="4">
    <source>
        <dbReference type="ARBA" id="ARBA00022490"/>
    </source>
</evidence>
<dbReference type="GO" id="GO:0006094">
    <property type="term" value="P:gluconeogenesis"/>
    <property type="evidence" value="ECO:0007669"/>
    <property type="project" value="UniProtKB-UniRule"/>
</dbReference>
<dbReference type="PANTHER" id="PTHR11469:SF1">
    <property type="entry name" value="GLUCOSE-6-PHOSPHATE ISOMERASE"/>
    <property type="match status" value="1"/>
</dbReference>
<dbReference type="EMBL" id="CP017839">
    <property type="protein sequence ID" value="APA95569.1"/>
    <property type="molecule type" value="Genomic_DNA"/>
</dbReference>
<dbReference type="InterPro" id="IPR035482">
    <property type="entry name" value="SIS_PGI_2"/>
</dbReference>
<evidence type="ECO:0000313" key="11">
    <source>
        <dbReference type="EMBL" id="GAP26108.1"/>
    </source>
</evidence>
<comment type="catalytic activity">
    <reaction evidence="7 8 9">
        <text>alpha-D-glucose 6-phosphate = beta-D-fructose 6-phosphate</text>
        <dbReference type="Rhea" id="RHEA:11816"/>
        <dbReference type="ChEBI" id="CHEBI:57634"/>
        <dbReference type="ChEBI" id="CHEBI:58225"/>
        <dbReference type="EC" id="5.3.1.9"/>
    </reaction>
</comment>
<dbReference type="Proteomes" id="UP000180166">
    <property type="component" value="Chromosome"/>
</dbReference>
<evidence type="ECO:0000313" key="12">
    <source>
        <dbReference type="Proteomes" id="UP000037179"/>
    </source>
</evidence>
<sequence>MSSDITASAVWRKLHDHHAAIGTRHLREFFAEDPGRGGELTVQVADLHIDYSKHRVTRETLDLLVELAHTAGVEARRDAMFAGEHINTSEDRAVGHVWLRRPVGQPLTVDGQDIETDVHEVLRRMGEFTDQVRSGQWRGATGERIATVVNIGIGGSDLGPAMVTLALRHYADAGIAARFVSNVDPADLVSKLHGLDPATTLFIVASKTFSTLETLTNATAARRWLVAALGEDAVAKHFVAVSTHAQRVADFGIDTANMFGFWDWVGGRYSVDSAIGLSVMAVIGKERFAEFLDGMHRVDEHFKSAPLTENGPALLGLLGVWYSNFFGAQSRAVLPYSNDLARFPAYLQQLTMESNGKSVRADGTPVPTGTGEIFWGEPGTNGQHAFDQLLHQGTVLAPADFIGFARPTDDLPTLDGTGSMHDILMSNLFAQTKVLAFGKTAEEIAAEGTDPKIVPHKVMPGNRPTTAILAPQLTPSVLGQLIALYEHIVFTEGAIWGIDSFDQWGVELGKAQALALEPLLTSPEDPAPQADSSTDALIRWYRRRRLPAPSAGGSEP</sequence>
<dbReference type="InterPro" id="IPR035476">
    <property type="entry name" value="SIS_PGI_1"/>
</dbReference>
<organism evidence="10 13">
    <name type="scientific">Nocardia seriolae</name>
    <dbReference type="NCBI Taxonomy" id="37332"/>
    <lineage>
        <taxon>Bacteria</taxon>
        <taxon>Bacillati</taxon>
        <taxon>Actinomycetota</taxon>
        <taxon>Actinomycetes</taxon>
        <taxon>Mycobacteriales</taxon>
        <taxon>Nocardiaceae</taxon>
        <taxon>Nocardia</taxon>
    </lineage>
</organism>
<dbReference type="GO" id="GO:0097367">
    <property type="term" value="F:carbohydrate derivative binding"/>
    <property type="evidence" value="ECO:0007669"/>
    <property type="project" value="InterPro"/>
</dbReference>
<dbReference type="PROSITE" id="PS51463">
    <property type="entry name" value="P_GLUCOSE_ISOMERASE_3"/>
    <property type="match status" value="1"/>
</dbReference>
<evidence type="ECO:0000313" key="13">
    <source>
        <dbReference type="Proteomes" id="UP000180166"/>
    </source>
</evidence>
<dbReference type="PRINTS" id="PR00662">
    <property type="entry name" value="G6PISOMERASE"/>
</dbReference>
<dbReference type="HAMAP" id="MF_00473">
    <property type="entry name" value="G6P_isomerase"/>
    <property type="match status" value="1"/>
</dbReference>
<reference evidence="11 12" key="2">
    <citation type="journal article" date="2016" name="Genome Announc.">
        <title>Draft Genome Sequence of Erythromycin- and Oxytetracycline-Sensitive Nocardia seriolae Strain U-1 (NBRC 110359).</title>
        <authorList>
            <person name="Imajoh M."/>
            <person name="Sukeda M."/>
            <person name="Shimizu M."/>
            <person name="Yamane J."/>
            <person name="Ohnishi K."/>
            <person name="Oshima S."/>
        </authorList>
    </citation>
    <scope>NUCLEOTIDE SEQUENCE [LARGE SCALE GENOMIC DNA]</scope>
    <source>
        <strain evidence="11 12">U-1</strain>
    </source>
</reference>
<proteinExistence type="inferred from homology"/>